<keyword evidence="2" id="KW-0472">Membrane</keyword>
<feature type="transmembrane region" description="Helical" evidence="2">
    <location>
        <begin position="295"/>
        <end position="312"/>
    </location>
</feature>
<feature type="region of interest" description="Disordered" evidence="1">
    <location>
        <begin position="459"/>
        <end position="518"/>
    </location>
</feature>
<keyword evidence="5" id="KW-1185">Reference proteome</keyword>
<protein>
    <submittedName>
        <fullName evidence="4">Uncharacterized protein</fullName>
    </submittedName>
</protein>
<proteinExistence type="predicted"/>
<name>A0ABQ9YA34_9EUKA</name>
<feature type="transmembrane region" description="Helical" evidence="2">
    <location>
        <begin position="324"/>
        <end position="343"/>
    </location>
</feature>
<comment type="caution">
    <text evidence="4">The sequence shown here is derived from an EMBL/GenBank/DDBJ whole genome shotgun (WGS) entry which is preliminary data.</text>
</comment>
<feature type="transmembrane region" description="Helical" evidence="2">
    <location>
        <begin position="355"/>
        <end position="376"/>
    </location>
</feature>
<accession>A0ABQ9YA34</accession>
<keyword evidence="2" id="KW-1133">Transmembrane helix</keyword>
<keyword evidence="3" id="KW-0732">Signal</keyword>
<dbReference type="EMBL" id="JARBJD010000022">
    <property type="protein sequence ID" value="KAK2960585.1"/>
    <property type="molecule type" value="Genomic_DNA"/>
</dbReference>
<feature type="transmembrane region" description="Helical" evidence="2">
    <location>
        <begin position="235"/>
        <end position="253"/>
    </location>
</feature>
<reference evidence="4 5" key="1">
    <citation type="journal article" date="2022" name="bioRxiv">
        <title>Genomics of Preaxostyla Flagellates Illuminates Evolutionary Transitions and the Path Towards Mitochondrial Loss.</title>
        <authorList>
            <person name="Novak L.V.F."/>
            <person name="Treitli S.C."/>
            <person name="Pyrih J."/>
            <person name="Halakuc P."/>
            <person name="Pipaliya S.V."/>
            <person name="Vacek V."/>
            <person name="Brzon O."/>
            <person name="Soukal P."/>
            <person name="Eme L."/>
            <person name="Dacks J.B."/>
            <person name="Karnkowska A."/>
            <person name="Elias M."/>
            <person name="Hampl V."/>
        </authorList>
    </citation>
    <scope>NUCLEOTIDE SEQUENCE [LARGE SCALE GENOMIC DNA]</scope>
    <source>
        <strain evidence="4">NAU3</strain>
        <tissue evidence="4">Gut</tissue>
    </source>
</reference>
<feature type="compositionally biased region" description="Basic and acidic residues" evidence="1">
    <location>
        <begin position="487"/>
        <end position="503"/>
    </location>
</feature>
<evidence type="ECO:0000313" key="4">
    <source>
        <dbReference type="EMBL" id="KAK2960585.1"/>
    </source>
</evidence>
<evidence type="ECO:0000313" key="5">
    <source>
        <dbReference type="Proteomes" id="UP001281761"/>
    </source>
</evidence>
<sequence length="518" mass="59241">MLMFVLFGLLSSTPTSRVGYLPPNSLNSVLLNRTSLTADVLYQTKGLAGPFSSTTFHVFAPLAPATVTARRIFDGKEDKFSPREYDISCNFTKITNISTVFPKKYILDSMENMTGYGCNMTYSMYHSTPGIHNIHLELKRTQLVQLETQYKEEQKFYDKQAQTMKVLSMMDEDDDGNVLKKQLKQNQFVFPIFIGATHSVDFFVYLPFFLLPVGFFSGILVQLPYVRHITLLMPAFIRLLELYAFGISVPYQPNILESTIPTSLLLMKEQAISPRKDPLSFMKETFIPALTRVEFLVPIILTMTSFILPLLSRKRRRDGKEEEGIVHEIWMTSAAIYLTHTVTSRFIKSLNLTSSTMASLLFCGSCDIVCLVCFTFSRNSMRRTEEEEKQLKRKEEMEKRLEKIKKGEKIEDENEDPQQRLIRMRAEAISQRFGISLPSKMPTSSLDTDKLLDGALDELTDRRKGKENSSQPQNDEIHGRNLLPQAKPDEKKKNAKKNKDTSKKPSQQPGKSPNKKKK</sequence>
<feature type="transmembrane region" description="Helical" evidence="2">
    <location>
        <begin position="202"/>
        <end position="223"/>
    </location>
</feature>
<feature type="signal peptide" evidence="3">
    <location>
        <begin position="1"/>
        <end position="18"/>
    </location>
</feature>
<feature type="chain" id="PRO_5047284743" evidence="3">
    <location>
        <begin position="19"/>
        <end position="518"/>
    </location>
</feature>
<keyword evidence="2" id="KW-0812">Transmembrane</keyword>
<gene>
    <name evidence="4" type="ORF">BLNAU_4483</name>
</gene>
<evidence type="ECO:0000256" key="1">
    <source>
        <dbReference type="SAM" id="MobiDB-lite"/>
    </source>
</evidence>
<organism evidence="4 5">
    <name type="scientific">Blattamonas nauphoetae</name>
    <dbReference type="NCBI Taxonomy" id="2049346"/>
    <lineage>
        <taxon>Eukaryota</taxon>
        <taxon>Metamonada</taxon>
        <taxon>Preaxostyla</taxon>
        <taxon>Oxymonadida</taxon>
        <taxon>Blattamonas</taxon>
    </lineage>
</organism>
<dbReference type="Proteomes" id="UP001281761">
    <property type="component" value="Unassembled WGS sequence"/>
</dbReference>
<evidence type="ECO:0000256" key="2">
    <source>
        <dbReference type="SAM" id="Phobius"/>
    </source>
</evidence>
<evidence type="ECO:0000256" key="3">
    <source>
        <dbReference type="SAM" id="SignalP"/>
    </source>
</evidence>